<evidence type="ECO:0000259" key="1">
    <source>
        <dbReference type="Pfam" id="PF18566"/>
    </source>
</evidence>
<dbReference type="AlphaFoldDB" id="A0A4Q1KJG6"/>
<sequence>MTTTVSRSDGNAAHWLPTGAEALPLLDAKQIGHLRHIGNLARQLDGDWSRMGWIEAGQEYINAYRYQLAWMAYALGIAHFHRLPGAPGAFKQSYAHLMRKMLRYDVWNYWEHTSKSGPFFDADLTELREGWRDPVVKENIMYSGHVHAMAGLFGVLFDDDRYEREGGLTFEFKPVFSSGAESFVYDLTSLNEVIYWQMVESGFLGIACEPNMVFISCNQFPMLGFRFHDVRKGTEFADEVTRAYHAAWERKGWVTNDDFFAYYYVKQDYTVGAENSYSATILNSWNPEFVRDLYPRQLEKGFIEPEPGMLLPRPRLITGEYVEKFERPDSGVGLAALWFSEMGDAERLEKILCYADTYLNPTWEKGGLYYPRRDEFYDADGRFVYVDPWVGNALIAFSRMNVPDGLHKLYSQPWDKAHFAEPNLADVSPFIDVLRAGYLSDASALVVTVQADASAKGRTAQLAFANSAQGSGQWVLERDGARLLAGDGASVNVHDGSVTGSIEDGLLVLDLPVSGATDLVLWVNQ</sequence>
<gene>
    <name evidence="2" type="ORF">EQG66_06075</name>
</gene>
<organism evidence="2 3">
    <name type="scientific">Sphingobium fluviale</name>
    <dbReference type="NCBI Taxonomy" id="2506423"/>
    <lineage>
        <taxon>Bacteria</taxon>
        <taxon>Pseudomonadati</taxon>
        <taxon>Pseudomonadota</taxon>
        <taxon>Alphaproteobacteria</taxon>
        <taxon>Sphingomonadales</taxon>
        <taxon>Sphingomonadaceae</taxon>
        <taxon>Sphingobium</taxon>
    </lineage>
</organism>
<dbReference type="InterPro" id="IPR041411">
    <property type="entry name" value="Ldi"/>
</dbReference>
<dbReference type="Pfam" id="PF18566">
    <property type="entry name" value="Ldi"/>
    <property type="match status" value="1"/>
</dbReference>
<evidence type="ECO:0000313" key="2">
    <source>
        <dbReference type="EMBL" id="RXR29515.1"/>
    </source>
</evidence>
<proteinExistence type="predicted"/>
<reference evidence="3" key="1">
    <citation type="submission" date="2019-01" db="EMBL/GenBank/DDBJ databases">
        <title>Cytophagaceae bacterium strain CAR-16.</title>
        <authorList>
            <person name="Chen W.-M."/>
        </authorList>
    </citation>
    <scope>NUCLEOTIDE SEQUENCE [LARGE SCALE GENOMIC DNA]</scope>
    <source>
        <strain evidence="3">CHR27</strain>
    </source>
</reference>
<dbReference type="RefSeq" id="WP_129403705.1">
    <property type="nucleotide sequence ID" value="NZ_SBKP01000004.1"/>
</dbReference>
<dbReference type="EMBL" id="SBKP01000004">
    <property type="protein sequence ID" value="RXR29515.1"/>
    <property type="molecule type" value="Genomic_DNA"/>
</dbReference>
<dbReference type="Proteomes" id="UP000290958">
    <property type="component" value="Unassembled WGS sequence"/>
</dbReference>
<dbReference type="OrthoDB" id="3561361at2"/>
<keyword evidence="3" id="KW-1185">Reference proteome</keyword>
<evidence type="ECO:0000313" key="3">
    <source>
        <dbReference type="Proteomes" id="UP000290958"/>
    </source>
</evidence>
<accession>A0A4Q1KJG6</accession>
<protein>
    <recommendedName>
        <fullName evidence="1">Linalool dehydratase/isomerase domain-containing protein</fullName>
    </recommendedName>
</protein>
<feature type="domain" description="Linalool dehydratase/isomerase" evidence="1">
    <location>
        <begin position="65"/>
        <end position="375"/>
    </location>
</feature>
<comment type="caution">
    <text evidence="2">The sequence shown here is derived from an EMBL/GenBank/DDBJ whole genome shotgun (WGS) entry which is preliminary data.</text>
</comment>
<name>A0A4Q1KJG6_9SPHN</name>